<dbReference type="Pfam" id="PF01417">
    <property type="entry name" value="ENTH"/>
    <property type="match status" value="1"/>
</dbReference>
<accession>A0A0K2UUQ9</accession>
<dbReference type="SUPFAM" id="SSF48464">
    <property type="entry name" value="ENTH/VHS domain"/>
    <property type="match status" value="1"/>
</dbReference>
<dbReference type="InterPro" id="IPR008942">
    <property type="entry name" value="ENTH_VHS"/>
</dbReference>
<protein>
    <submittedName>
        <fullName evidence="3">Clathrin interactor 1like [Bombus terrestris]</fullName>
    </submittedName>
</protein>
<dbReference type="PANTHER" id="PTHR12276:SF45">
    <property type="entry name" value="CLATHRIN INTERACTOR 1"/>
    <property type="match status" value="1"/>
</dbReference>
<feature type="compositionally biased region" description="Polar residues" evidence="1">
    <location>
        <begin position="446"/>
        <end position="463"/>
    </location>
</feature>
<dbReference type="CDD" id="cd16989">
    <property type="entry name" value="ENTH_EpsinR"/>
    <property type="match status" value="1"/>
</dbReference>
<proteinExistence type="predicted"/>
<feature type="region of interest" description="Disordered" evidence="1">
    <location>
        <begin position="287"/>
        <end position="336"/>
    </location>
</feature>
<feature type="region of interest" description="Disordered" evidence="1">
    <location>
        <begin position="430"/>
        <end position="463"/>
    </location>
</feature>
<dbReference type="InterPro" id="IPR013809">
    <property type="entry name" value="ENTH"/>
</dbReference>
<dbReference type="GO" id="GO:0006897">
    <property type="term" value="P:endocytosis"/>
    <property type="evidence" value="ECO:0007669"/>
    <property type="project" value="TreeGrafter"/>
</dbReference>
<name>A0A0K2UUQ9_LEPSM</name>
<dbReference type="GO" id="GO:0005886">
    <property type="term" value="C:plasma membrane"/>
    <property type="evidence" value="ECO:0007669"/>
    <property type="project" value="TreeGrafter"/>
</dbReference>
<dbReference type="AlphaFoldDB" id="A0A0K2UUQ9"/>
<dbReference type="GO" id="GO:0030276">
    <property type="term" value="F:clathrin binding"/>
    <property type="evidence" value="ECO:0007669"/>
    <property type="project" value="TreeGrafter"/>
</dbReference>
<feature type="region of interest" description="Disordered" evidence="1">
    <location>
        <begin position="226"/>
        <end position="245"/>
    </location>
</feature>
<evidence type="ECO:0000313" key="3">
    <source>
        <dbReference type="EMBL" id="CDW41964.1"/>
    </source>
</evidence>
<dbReference type="FunFam" id="1.25.40.90:FF:000006">
    <property type="entry name" value="Clathrin interactor 1"/>
    <property type="match status" value="1"/>
</dbReference>
<dbReference type="GO" id="GO:0005543">
    <property type="term" value="F:phospholipid binding"/>
    <property type="evidence" value="ECO:0007669"/>
    <property type="project" value="TreeGrafter"/>
</dbReference>
<reference evidence="3" key="1">
    <citation type="submission" date="2014-05" db="EMBL/GenBank/DDBJ databases">
        <authorList>
            <person name="Chronopoulou M."/>
        </authorList>
    </citation>
    <scope>NUCLEOTIDE SEQUENCE</scope>
    <source>
        <tissue evidence="3">Whole organism</tissue>
    </source>
</reference>
<feature type="compositionally biased region" description="Polar residues" evidence="1">
    <location>
        <begin position="320"/>
        <end position="331"/>
    </location>
</feature>
<dbReference type="EMBL" id="HACA01024603">
    <property type="protein sequence ID" value="CDW41964.1"/>
    <property type="molecule type" value="Transcribed_RNA"/>
</dbReference>
<feature type="non-terminal residue" evidence="3">
    <location>
        <position position="463"/>
    </location>
</feature>
<dbReference type="PANTHER" id="PTHR12276">
    <property type="entry name" value="EPSIN/ENT-RELATED"/>
    <property type="match status" value="1"/>
</dbReference>
<dbReference type="GO" id="GO:0030125">
    <property type="term" value="C:clathrin vesicle coat"/>
    <property type="evidence" value="ECO:0007669"/>
    <property type="project" value="TreeGrafter"/>
</dbReference>
<feature type="domain" description="ENTH" evidence="2">
    <location>
        <begin position="16"/>
        <end position="149"/>
    </location>
</feature>
<feature type="compositionally biased region" description="Polar residues" evidence="1">
    <location>
        <begin position="227"/>
        <end position="244"/>
    </location>
</feature>
<dbReference type="GO" id="GO:0005768">
    <property type="term" value="C:endosome"/>
    <property type="evidence" value="ECO:0007669"/>
    <property type="project" value="TreeGrafter"/>
</dbReference>
<dbReference type="Gene3D" id="1.25.40.90">
    <property type="match status" value="1"/>
</dbReference>
<dbReference type="OrthoDB" id="4033880at2759"/>
<evidence type="ECO:0000259" key="2">
    <source>
        <dbReference type="PROSITE" id="PS50942"/>
    </source>
</evidence>
<sequence length="463" mass="50538">MISMWKVREIVDKATNLVMNYTETEAKIRDATNDDPWGTSGNTMQEIAGLTFSYEHFPEAMGMLWKRMLHDNKTSWRRTYKSLLLLDYMLKNGSERVVTSAREHIYDLRTLENYQFVDEMGKDQGVNIRHKVQDLIEFIQDDDRLREERKKAKKNKDKYVGMSSDTMGYRPSGSGGFDMGWKDKWPKQTSRSGFKDHSDDEDDDCSYSGNNSPVHVFKDVEDFPSEKSYSAANPTSSVDTVNKKTTPKRSIDLGAASALANKYSSVQKPPSSSNNVNSKKEILDDLFGESKDDDGFGDFDPRGGTSGANGDFGDFDSVFGESNNKQQSNSGVGDDFADFSTGFDSMVAGSNNNNSTAANNSSNILDGGVNLFGDSGPVSLPTQGTPAPPTTNMSNLDLLGGLSLNDNGNSSASNSANVMMSNSSDIFSLGGSSGPTSLPPGLIQPSCLTSVPMSHQPVEPQQQ</sequence>
<dbReference type="PROSITE" id="PS50942">
    <property type="entry name" value="ENTH"/>
    <property type="match status" value="1"/>
</dbReference>
<dbReference type="SMART" id="SM00273">
    <property type="entry name" value="ENTH"/>
    <property type="match status" value="1"/>
</dbReference>
<organism evidence="3">
    <name type="scientific">Lepeophtheirus salmonis</name>
    <name type="common">Salmon louse</name>
    <name type="synonym">Caligus salmonis</name>
    <dbReference type="NCBI Taxonomy" id="72036"/>
    <lineage>
        <taxon>Eukaryota</taxon>
        <taxon>Metazoa</taxon>
        <taxon>Ecdysozoa</taxon>
        <taxon>Arthropoda</taxon>
        <taxon>Crustacea</taxon>
        <taxon>Multicrustacea</taxon>
        <taxon>Hexanauplia</taxon>
        <taxon>Copepoda</taxon>
        <taxon>Siphonostomatoida</taxon>
        <taxon>Caligidae</taxon>
        <taxon>Lepeophtheirus</taxon>
    </lineage>
</organism>
<feature type="compositionally biased region" description="Low complexity" evidence="1">
    <location>
        <begin position="430"/>
        <end position="441"/>
    </location>
</feature>
<feature type="region of interest" description="Disordered" evidence="1">
    <location>
        <begin position="188"/>
        <end position="216"/>
    </location>
</feature>
<evidence type="ECO:0000256" key="1">
    <source>
        <dbReference type="SAM" id="MobiDB-lite"/>
    </source>
</evidence>